<dbReference type="InterPro" id="IPR040350">
    <property type="entry name" value="TMEM272"/>
</dbReference>
<proteinExistence type="predicted"/>
<dbReference type="AlphaFoldDB" id="A0A0M3HMS3"/>
<sequence>MYSALKGEFNDVDGPETLTIFCAKLCSSTTSSVAGLIVLTIFNALPISMIVIGALKLDECPAQPYIPIWLITTGAIFIARYLADISIRIAKALRKIDARREQSYLNPVDWLFAGIFAITLCVGSYWVYSTSADVQLTMSEYSDYCDRIAYGMAFIIDLHECNAELMPAIEAREVYYKMASINVAEGVEQRQCAMMQREEREFDSWPNDDRFFVTLLSHS</sequence>
<feature type="transmembrane region" description="Helical" evidence="1">
    <location>
        <begin position="66"/>
        <end position="83"/>
    </location>
</feature>
<evidence type="ECO:0000313" key="3">
    <source>
        <dbReference type="WBParaSite" id="ALUE_0000285901-mRNA-1"/>
    </source>
</evidence>
<reference evidence="3" key="1">
    <citation type="submission" date="2017-02" db="UniProtKB">
        <authorList>
            <consortium name="WormBaseParasite"/>
        </authorList>
    </citation>
    <scope>IDENTIFICATION</scope>
</reference>
<keyword evidence="1" id="KW-1133">Transmembrane helix</keyword>
<feature type="transmembrane region" description="Helical" evidence="1">
    <location>
        <begin position="104"/>
        <end position="128"/>
    </location>
</feature>
<evidence type="ECO:0000256" key="1">
    <source>
        <dbReference type="SAM" id="Phobius"/>
    </source>
</evidence>
<evidence type="ECO:0000313" key="2">
    <source>
        <dbReference type="Proteomes" id="UP000036681"/>
    </source>
</evidence>
<dbReference type="WBParaSite" id="ALUE_0000285901-mRNA-1">
    <property type="protein sequence ID" value="ALUE_0000285901-mRNA-1"/>
    <property type="gene ID" value="ALUE_0000285901"/>
</dbReference>
<dbReference type="Proteomes" id="UP000036681">
    <property type="component" value="Unplaced"/>
</dbReference>
<keyword evidence="1" id="KW-0472">Membrane</keyword>
<dbReference type="PANTHER" id="PTHR33444:SF7">
    <property type="entry name" value="TRANSMEMBRANE PROTEIN 272"/>
    <property type="match status" value="1"/>
</dbReference>
<organism evidence="2 3">
    <name type="scientific">Ascaris lumbricoides</name>
    <name type="common">Giant roundworm</name>
    <dbReference type="NCBI Taxonomy" id="6252"/>
    <lineage>
        <taxon>Eukaryota</taxon>
        <taxon>Metazoa</taxon>
        <taxon>Ecdysozoa</taxon>
        <taxon>Nematoda</taxon>
        <taxon>Chromadorea</taxon>
        <taxon>Rhabditida</taxon>
        <taxon>Spirurina</taxon>
        <taxon>Ascaridomorpha</taxon>
        <taxon>Ascaridoidea</taxon>
        <taxon>Ascarididae</taxon>
        <taxon>Ascaris</taxon>
    </lineage>
</organism>
<name>A0A0M3HMS3_ASCLU</name>
<dbReference type="PANTHER" id="PTHR33444">
    <property type="entry name" value="SI:DKEY-19B23.12-RELATED"/>
    <property type="match status" value="1"/>
</dbReference>
<keyword evidence="2" id="KW-1185">Reference proteome</keyword>
<accession>A0A0M3HMS3</accession>
<feature type="transmembrane region" description="Helical" evidence="1">
    <location>
        <begin position="33"/>
        <end position="54"/>
    </location>
</feature>
<protein>
    <submittedName>
        <fullName evidence="3">HCO3_cotransp domain-containing protein</fullName>
    </submittedName>
</protein>
<keyword evidence="1" id="KW-0812">Transmembrane</keyword>